<dbReference type="Gene3D" id="1.10.510.10">
    <property type="entry name" value="Transferase(Phosphotransferase) domain 1"/>
    <property type="match status" value="1"/>
</dbReference>
<dbReference type="AlphaFoldDB" id="A0A8B7PDA6"/>
<dbReference type="SMART" id="SM00220">
    <property type="entry name" value="S_TKc"/>
    <property type="match status" value="1"/>
</dbReference>
<dbReference type="InterPro" id="IPR017441">
    <property type="entry name" value="Protein_kinase_ATP_BS"/>
</dbReference>
<dbReference type="InterPro" id="IPR020454">
    <property type="entry name" value="DAG/PE-bd"/>
</dbReference>
<dbReference type="InterPro" id="IPR046349">
    <property type="entry name" value="C1-like_sf"/>
</dbReference>
<dbReference type="InterPro" id="IPR002219">
    <property type="entry name" value="PKC_DAG/PE"/>
</dbReference>
<dbReference type="FunFam" id="3.30.200.20:FF:000103">
    <property type="entry name" value="Protein kinase C"/>
    <property type="match status" value="1"/>
</dbReference>
<feature type="compositionally biased region" description="Low complexity" evidence="19">
    <location>
        <begin position="259"/>
        <end position="269"/>
    </location>
</feature>
<keyword evidence="12 15" id="KW-0067">ATP-binding</keyword>
<evidence type="ECO:0000256" key="13">
    <source>
        <dbReference type="ARBA" id="ARBA00047272"/>
    </source>
</evidence>
<keyword evidence="11" id="KW-0862">Zinc</keyword>
<dbReference type="CDD" id="cd20834">
    <property type="entry name" value="C1_nPKC_theta-like_rpt1"/>
    <property type="match status" value="1"/>
</dbReference>
<keyword evidence="6" id="KW-0479">Metal-binding</keyword>
<dbReference type="PROSITE" id="PS00107">
    <property type="entry name" value="PROTEIN_KINASE_ATP"/>
    <property type="match status" value="1"/>
</dbReference>
<evidence type="ECO:0000256" key="14">
    <source>
        <dbReference type="ARBA" id="ARBA00047470"/>
    </source>
</evidence>
<keyword evidence="10 15" id="KW-0418">Kinase</keyword>
<evidence type="ECO:0000256" key="3">
    <source>
        <dbReference type="ARBA" id="ARBA00022527"/>
    </source>
</evidence>
<dbReference type="PROSITE" id="PS00479">
    <property type="entry name" value="ZF_DAG_PE_1"/>
    <property type="match status" value="1"/>
</dbReference>
<dbReference type="GeneID" id="108679770"/>
<dbReference type="GO" id="GO:0008270">
    <property type="term" value="F:zinc ion binding"/>
    <property type="evidence" value="ECO:0007669"/>
    <property type="project" value="UniProtKB-KW"/>
</dbReference>
<comment type="similarity">
    <text evidence="1 15">Belongs to the protein kinase superfamily. AGC Ser/Thr protein kinase family. PKC subfamily.</text>
</comment>
<feature type="region of interest" description="Disordered" evidence="19">
    <location>
        <begin position="1"/>
        <end position="38"/>
    </location>
</feature>
<dbReference type="SUPFAM" id="SSF57889">
    <property type="entry name" value="Cysteine-rich domain"/>
    <property type="match status" value="2"/>
</dbReference>
<dbReference type="EC" id="2.7.11.13" evidence="2 15"/>
<evidence type="ECO:0000256" key="17">
    <source>
        <dbReference type="PIRSR" id="PIRSR000551-51"/>
    </source>
</evidence>
<feature type="active site" description="Proton acceptor" evidence="16">
    <location>
        <position position="433"/>
    </location>
</feature>
<evidence type="ECO:0000259" key="21">
    <source>
        <dbReference type="PROSITE" id="PS50081"/>
    </source>
</evidence>
<proteinExistence type="inferred from homology"/>
<dbReference type="CTD" id="32191"/>
<gene>
    <name evidence="24" type="primary">LOC108679770</name>
</gene>
<evidence type="ECO:0000259" key="20">
    <source>
        <dbReference type="PROSITE" id="PS50011"/>
    </source>
</evidence>
<keyword evidence="7" id="KW-0677">Repeat</keyword>
<feature type="binding site" evidence="17 18">
    <location>
        <position position="338"/>
    </location>
    <ligand>
        <name>ATP</name>
        <dbReference type="ChEBI" id="CHEBI:30616"/>
    </ligand>
</feature>
<evidence type="ECO:0000256" key="16">
    <source>
        <dbReference type="PIRSR" id="PIRSR000551-50"/>
    </source>
</evidence>
<dbReference type="PROSITE" id="PS00108">
    <property type="entry name" value="PROTEIN_KINASE_ST"/>
    <property type="match status" value="1"/>
</dbReference>
<dbReference type="PROSITE" id="PS51285">
    <property type="entry name" value="AGC_KINASE_CTER"/>
    <property type="match status" value="1"/>
</dbReference>
<name>A0A8B7PDA6_HYAAZ</name>
<evidence type="ECO:0000256" key="8">
    <source>
        <dbReference type="ARBA" id="ARBA00022741"/>
    </source>
</evidence>
<dbReference type="Gene3D" id="3.30.60.20">
    <property type="match status" value="2"/>
</dbReference>
<dbReference type="Gene3D" id="3.30.200.20">
    <property type="entry name" value="Phosphorylase Kinase, domain 1"/>
    <property type="match status" value="1"/>
</dbReference>
<comment type="catalytic activity">
    <reaction evidence="13 15">
        <text>L-threonyl-[protein] + ATP = O-phospho-L-threonyl-[protein] + ADP + H(+)</text>
        <dbReference type="Rhea" id="RHEA:46608"/>
        <dbReference type="Rhea" id="RHEA-COMP:11060"/>
        <dbReference type="Rhea" id="RHEA-COMP:11605"/>
        <dbReference type="ChEBI" id="CHEBI:15378"/>
        <dbReference type="ChEBI" id="CHEBI:30013"/>
        <dbReference type="ChEBI" id="CHEBI:30616"/>
        <dbReference type="ChEBI" id="CHEBI:61977"/>
        <dbReference type="ChEBI" id="CHEBI:456216"/>
        <dbReference type="EC" id="2.7.11.13"/>
    </reaction>
</comment>
<evidence type="ECO:0000256" key="7">
    <source>
        <dbReference type="ARBA" id="ARBA00022737"/>
    </source>
</evidence>
<feature type="domain" description="Protein kinase" evidence="20">
    <location>
        <begin position="309"/>
        <end position="567"/>
    </location>
</feature>
<dbReference type="PROSITE" id="PS50011">
    <property type="entry name" value="PROTEIN_KINASE_DOM"/>
    <property type="match status" value="1"/>
</dbReference>
<evidence type="ECO:0000256" key="18">
    <source>
        <dbReference type="PROSITE-ProRule" id="PRU10141"/>
    </source>
</evidence>
<feature type="domain" description="AGC-kinase C-terminal" evidence="22">
    <location>
        <begin position="568"/>
        <end position="636"/>
    </location>
</feature>
<evidence type="ECO:0000256" key="2">
    <source>
        <dbReference type="ARBA" id="ARBA00012429"/>
    </source>
</evidence>
<evidence type="ECO:0000313" key="24">
    <source>
        <dbReference type="RefSeq" id="XP_018023980.1"/>
    </source>
</evidence>
<protein>
    <recommendedName>
        <fullName evidence="2 15">Protein kinase C</fullName>
        <ecNumber evidence="2 15">2.7.11.13</ecNumber>
    </recommendedName>
</protein>
<dbReference type="InterPro" id="IPR008271">
    <property type="entry name" value="Ser/Thr_kinase_AS"/>
</dbReference>
<dbReference type="Proteomes" id="UP000694843">
    <property type="component" value="Unplaced"/>
</dbReference>
<dbReference type="FunFam" id="1.10.510.10:FF:000150">
    <property type="entry name" value="Protein kinase C, theta"/>
    <property type="match status" value="1"/>
</dbReference>
<evidence type="ECO:0000313" key="23">
    <source>
        <dbReference type="Proteomes" id="UP000694843"/>
    </source>
</evidence>
<organism evidence="23 24">
    <name type="scientific">Hyalella azteca</name>
    <name type="common">Amphipod</name>
    <dbReference type="NCBI Taxonomy" id="294128"/>
    <lineage>
        <taxon>Eukaryota</taxon>
        <taxon>Metazoa</taxon>
        <taxon>Ecdysozoa</taxon>
        <taxon>Arthropoda</taxon>
        <taxon>Crustacea</taxon>
        <taxon>Multicrustacea</taxon>
        <taxon>Malacostraca</taxon>
        <taxon>Eumalacostraca</taxon>
        <taxon>Peracarida</taxon>
        <taxon>Amphipoda</taxon>
        <taxon>Senticaudata</taxon>
        <taxon>Talitrida</taxon>
        <taxon>Talitroidea</taxon>
        <taxon>Hyalellidae</taxon>
        <taxon>Hyalella</taxon>
    </lineage>
</organism>
<feature type="domain" description="Phorbol-ester/DAG-type" evidence="21">
    <location>
        <begin position="179"/>
        <end position="229"/>
    </location>
</feature>
<dbReference type="InterPro" id="IPR011009">
    <property type="entry name" value="Kinase-like_dom_sf"/>
</dbReference>
<sequence>MMFTGGATKKKTQSQSTSSSSNSNSGHRRTPHDRYMVDRQRYCSYEVSRQRPDRSGRQLNYQIRQQTAQRDGDNTPTIDEEAAFLSVSGITRRRGAIRHQKVHEVQGHKFVAKFFRQPTFCAFCGDFLWGFGKQGYQCQMCQCAVHKRCHEKILGNCPESGKESKQTIYLQERFKINVPHRFQVHTYVSPSFCDHCGSLLWGVIKQGLKCDLCGTNCHRKCEKQIPNLCGVNQKLLAEALSSVKKGSTSESREGRPALSSSSTTTTTTTSDDDDEGSTTETDSDFSGPAEIRSPLKTRPKFKKYCVDDFRFIKVLGKGSFGKVMLAQQVGTENYFAVKCLKKDVVLEDNDVECTLIERKVLTLGTKHPYLCHLFCSFQTTSHLFFVMEYLTGGDLMFHIQHSGRFDEYRACFYSAEICSGLRFLHNKGIIYRDLKLDNILLDYQGHIRIADFGMCKLQIYLDKFADTFCGTPDYMAPEVIKGQHYNQCVDWWSFGVLLYEMMVGKSPFKGCDEDHLFWLICNEEPFYPRFLTTQAQSLLKQLLDKDCTKRLGIPYSPYGDIQCHPFYKYIDWSKIERKEVETPYKPKLRHILDVQFFDPLFTKRSAALTPIDDSILSSMDQTPFKDFSYTNPNITE</sequence>
<dbReference type="InterPro" id="IPR017892">
    <property type="entry name" value="Pkinase_C"/>
</dbReference>
<feature type="binding site" evidence="17">
    <location>
        <begin position="315"/>
        <end position="323"/>
    </location>
    <ligand>
        <name>ATP</name>
        <dbReference type="ChEBI" id="CHEBI:30616"/>
    </ligand>
</feature>
<evidence type="ECO:0000259" key="22">
    <source>
        <dbReference type="PROSITE" id="PS51285"/>
    </source>
</evidence>
<keyword evidence="23" id="KW-1185">Reference proteome</keyword>
<comment type="catalytic activity">
    <reaction evidence="14">
        <text>L-seryl-[protein] + ATP = O-phospho-L-seryl-[protein] + ADP + H(+)</text>
        <dbReference type="Rhea" id="RHEA:17989"/>
        <dbReference type="Rhea" id="RHEA-COMP:9863"/>
        <dbReference type="Rhea" id="RHEA-COMP:11604"/>
        <dbReference type="ChEBI" id="CHEBI:15378"/>
        <dbReference type="ChEBI" id="CHEBI:29999"/>
        <dbReference type="ChEBI" id="CHEBI:30616"/>
        <dbReference type="ChEBI" id="CHEBI:83421"/>
        <dbReference type="ChEBI" id="CHEBI:456216"/>
        <dbReference type="EC" id="2.7.11.13"/>
    </reaction>
</comment>
<keyword evidence="4" id="KW-0597">Phosphoprotein</keyword>
<dbReference type="PROSITE" id="PS50081">
    <property type="entry name" value="ZF_DAG_PE_2"/>
    <property type="match status" value="2"/>
</dbReference>
<keyword evidence="5 15" id="KW-0808">Transferase</keyword>
<dbReference type="PIRSF" id="PIRSF000551">
    <property type="entry name" value="PKC_delta"/>
    <property type="match status" value="1"/>
</dbReference>
<accession>A0A8B7PDA6</accession>
<evidence type="ECO:0000256" key="5">
    <source>
        <dbReference type="ARBA" id="ARBA00022679"/>
    </source>
</evidence>
<evidence type="ECO:0000256" key="1">
    <source>
        <dbReference type="ARBA" id="ARBA00005490"/>
    </source>
</evidence>
<evidence type="ECO:0000256" key="12">
    <source>
        <dbReference type="ARBA" id="ARBA00022840"/>
    </source>
</evidence>
<dbReference type="Pfam" id="PF00069">
    <property type="entry name" value="Pkinase"/>
    <property type="match status" value="1"/>
</dbReference>
<dbReference type="Pfam" id="PF00130">
    <property type="entry name" value="C1_1"/>
    <property type="match status" value="2"/>
</dbReference>
<dbReference type="PRINTS" id="PR00008">
    <property type="entry name" value="DAGPEDOMAIN"/>
</dbReference>
<dbReference type="GO" id="GO:0004697">
    <property type="term" value="F:diacylglycerol-dependent serine/threonine kinase activity"/>
    <property type="evidence" value="ECO:0007669"/>
    <property type="project" value="UniProtKB-EC"/>
</dbReference>
<dbReference type="InterPro" id="IPR000719">
    <property type="entry name" value="Prot_kinase_dom"/>
</dbReference>
<dbReference type="Pfam" id="PF00433">
    <property type="entry name" value="Pkinase_C"/>
    <property type="match status" value="1"/>
</dbReference>
<dbReference type="SUPFAM" id="SSF56112">
    <property type="entry name" value="Protein kinase-like (PK-like)"/>
    <property type="match status" value="1"/>
</dbReference>
<dbReference type="InterPro" id="IPR014376">
    <property type="entry name" value="Prot_kin_PKC_delta"/>
</dbReference>
<evidence type="ECO:0000256" key="15">
    <source>
        <dbReference type="PIRNR" id="PIRNR000551"/>
    </source>
</evidence>
<evidence type="ECO:0000256" key="19">
    <source>
        <dbReference type="SAM" id="MobiDB-lite"/>
    </source>
</evidence>
<dbReference type="FunFam" id="3.30.60.20:FF:000008">
    <property type="entry name" value="Protein kinase C theta"/>
    <property type="match status" value="1"/>
</dbReference>
<feature type="compositionally biased region" description="Acidic residues" evidence="19">
    <location>
        <begin position="270"/>
        <end position="283"/>
    </location>
</feature>
<keyword evidence="8 15" id="KW-0547">Nucleotide-binding</keyword>
<dbReference type="InterPro" id="IPR000961">
    <property type="entry name" value="AGC-kinase_C"/>
</dbReference>
<dbReference type="SMART" id="SM00133">
    <property type="entry name" value="S_TK_X"/>
    <property type="match status" value="1"/>
</dbReference>
<feature type="domain" description="Phorbol-ester/DAG-type" evidence="21">
    <location>
        <begin position="107"/>
        <end position="157"/>
    </location>
</feature>
<dbReference type="OMA" id="FKTINWI"/>
<evidence type="ECO:0000256" key="9">
    <source>
        <dbReference type="ARBA" id="ARBA00022771"/>
    </source>
</evidence>
<evidence type="ECO:0000256" key="4">
    <source>
        <dbReference type="ARBA" id="ARBA00022553"/>
    </source>
</evidence>
<dbReference type="FunFam" id="3.30.60.20:FF:000003">
    <property type="entry name" value="Protein kinase C delta"/>
    <property type="match status" value="1"/>
</dbReference>
<evidence type="ECO:0000256" key="6">
    <source>
        <dbReference type="ARBA" id="ARBA00022723"/>
    </source>
</evidence>
<dbReference type="OrthoDB" id="6375922at2759"/>
<evidence type="ECO:0000256" key="11">
    <source>
        <dbReference type="ARBA" id="ARBA00022833"/>
    </source>
</evidence>
<keyword evidence="3 15" id="KW-0723">Serine/threonine-protein kinase</keyword>
<dbReference type="GO" id="GO:0005524">
    <property type="term" value="F:ATP binding"/>
    <property type="evidence" value="ECO:0007669"/>
    <property type="project" value="UniProtKB-UniRule"/>
</dbReference>
<feature type="compositionally biased region" description="Low complexity" evidence="19">
    <location>
        <begin position="13"/>
        <end position="25"/>
    </location>
</feature>
<feature type="region of interest" description="Disordered" evidence="19">
    <location>
        <begin position="245"/>
        <end position="293"/>
    </location>
</feature>
<dbReference type="SMART" id="SM00109">
    <property type="entry name" value="C1"/>
    <property type="match status" value="2"/>
</dbReference>
<keyword evidence="9" id="KW-0863">Zinc-finger</keyword>
<evidence type="ECO:0000256" key="10">
    <source>
        <dbReference type="ARBA" id="ARBA00022777"/>
    </source>
</evidence>
<dbReference type="CDD" id="cd20837">
    <property type="entry name" value="C1_nPKC_theta-like_rpt2"/>
    <property type="match status" value="1"/>
</dbReference>
<reference evidence="24" key="1">
    <citation type="submission" date="2025-08" db="UniProtKB">
        <authorList>
            <consortium name="RefSeq"/>
        </authorList>
    </citation>
    <scope>IDENTIFICATION</scope>
    <source>
        <tissue evidence="24">Whole organism</tissue>
    </source>
</reference>
<dbReference type="PANTHER" id="PTHR24351">
    <property type="entry name" value="RIBOSOMAL PROTEIN S6 KINASE"/>
    <property type="match status" value="1"/>
</dbReference>
<dbReference type="RefSeq" id="XP_018023980.1">
    <property type="nucleotide sequence ID" value="XM_018168491.2"/>
</dbReference>